<dbReference type="STRING" id="639004.SAMN04488239_106170"/>
<dbReference type="SUPFAM" id="SSF51161">
    <property type="entry name" value="Trimeric LpxA-like enzymes"/>
    <property type="match status" value="1"/>
</dbReference>
<organism evidence="5 6">
    <name type="scientific">Ruegeria marina</name>
    <dbReference type="NCBI Taxonomy" id="639004"/>
    <lineage>
        <taxon>Bacteria</taxon>
        <taxon>Pseudomonadati</taxon>
        <taxon>Pseudomonadota</taxon>
        <taxon>Alphaproteobacteria</taxon>
        <taxon>Rhodobacterales</taxon>
        <taxon>Roseobacteraceae</taxon>
        <taxon>Ruegeria</taxon>
    </lineage>
</organism>
<dbReference type="PANTHER" id="PTHR43300:SF11">
    <property type="entry name" value="ACETYLTRANSFERASE RV3034C-RELATED"/>
    <property type="match status" value="1"/>
</dbReference>
<keyword evidence="4" id="KW-0012">Acyltransferase</keyword>
<dbReference type="InterPro" id="IPR001451">
    <property type="entry name" value="Hexapep"/>
</dbReference>
<keyword evidence="2 5" id="KW-0808">Transferase</keyword>
<evidence type="ECO:0000256" key="2">
    <source>
        <dbReference type="ARBA" id="ARBA00022679"/>
    </source>
</evidence>
<reference evidence="6" key="1">
    <citation type="submission" date="2016-10" db="EMBL/GenBank/DDBJ databases">
        <authorList>
            <person name="Varghese N."/>
            <person name="Submissions S."/>
        </authorList>
    </citation>
    <scope>NUCLEOTIDE SEQUENCE [LARGE SCALE GENOMIC DNA]</scope>
    <source>
        <strain evidence="6">CGMCC 1.9108</strain>
    </source>
</reference>
<dbReference type="CDD" id="cd03349">
    <property type="entry name" value="LbH_XAT"/>
    <property type="match status" value="1"/>
</dbReference>
<keyword evidence="3" id="KW-0677">Repeat</keyword>
<evidence type="ECO:0000313" key="6">
    <source>
        <dbReference type="Proteomes" id="UP000199628"/>
    </source>
</evidence>
<evidence type="ECO:0000256" key="4">
    <source>
        <dbReference type="ARBA" id="ARBA00023315"/>
    </source>
</evidence>
<gene>
    <name evidence="5" type="ORF">SAMN04488239_106170</name>
</gene>
<evidence type="ECO:0000256" key="3">
    <source>
        <dbReference type="ARBA" id="ARBA00022737"/>
    </source>
</evidence>
<dbReference type="RefSeq" id="WP_093031021.1">
    <property type="nucleotide sequence ID" value="NZ_FMZV01000006.1"/>
</dbReference>
<dbReference type="PANTHER" id="PTHR43300">
    <property type="entry name" value="ACETYLTRANSFERASE"/>
    <property type="match status" value="1"/>
</dbReference>
<dbReference type="OrthoDB" id="9815592at2"/>
<sequence length="212" mass="23021">MTLPDAGRRYPITLPDGSDHAGTVFLNQVIDHPRLVVGDYTYASDFDPPTDWAARLAPYLFPTSAETLRIGRFCQIAHGVRFITASANHAMDGLTCFPFPVFDPDRMAGYQPDRRDTVIGNDVWIGYGALVLPGAVIGDGALIGAGAVVRGTVPPYAVVTGNPGHTVRYRFDADAIATLLDLAWWDWPADRIAQAETALLEGDIDRLVSLRP</sequence>
<dbReference type="AlphaFoldDB" id="A0A1G6TS01"/>
<dbReference type="InterPro" id="IPR018357">
    <property type="entry name" value="Hexapep_transf_CS"/>
</dbReference>
<dbReference type="EMBL" id="FMZV01000006">
    <property type="protein sequence ID" value="SDD31878.1"/>
    <property type="molecule type" value="Genomic_DNA"/>
</dbReference>
<dbReference type="Proteomes" id="UP000199628">
    <property type="component" value="Unassembled WGS sequence"/>
</dbReference>
<keyword evidence="6" id="KW-1185">Reference proteome</keyword>
<dbReference type="Pfam" id="PF00132">
    <property type="entry name" value="Hexapep"/>
    <property type="match status" value="1"/>
</dbReference>
<dbReference type="PROSITE" id="PS00101">
    <property type="entry name" value="HEXAPEP_TRANSFERASES"/>
    <property type="match status" value="1"/>
</dbReference>
<proteinExistence type="inferred from homology"/>
<accession>A0A1G6TS01</accession>
<evidence type="ECO:0000256" key="1">
    <source>
        <dbReference type="ARBA" id="ARBA00007274"/>
    </source>
</evidence>
<dbReference type="InterPro" id="IPR050179">
    <property type="entry name" value="Trans_hexapeptide_repeat"/>
</dbReference>
<evidence type="ECO:0000313" key="5">
    <source>
        <dbReference type="EMBL" id="SDD31878.1"/>
    </source>
</evidence>
<protein>
    <submittedName>
        <fullName evidence="5">Virginiamycin A acetyltransferase</fullName>
    </submittedName>
</protein>
<dbReference type="GO" id="GO:0016746">
    <property type="term" value="F:acyltransferase activity"/>
    <property type="evidence" value="ECO:0007669"/>
    <property type="project" value="UniProtKB-KW"/>
</dbReference>
<name>A0A1G6TS01_9RHOB</name>
<comment type="similarity">
    <text evidence="1">Belongs to the transferase hexapeptide repeat family.</text>
</comment>
<dbReference type="InterPro" id="IPR011004">
    <property type="entry name" value="Trimer_LpxA-like_sf"/>
</dbReference>
<dbReference type="Gene3D" id="2.160.10.10">
    <property type="entry name" value="Hexapeptide repeat proteins"/>
    <property type="match status" value="1"/>
</dbReference>